<dbReference type="CDD" id="cd00761">
    <property type="entry name" value="Glyco_tranf_GTA_type"/>
    <property type="match status" value="1"/>
</dbReference>
<keyword evidence="2 4" id="KW-0808">Transferase</keyword>
<dbReference type="OrthoDB" id="396512at2"/>
<proteinExistence type="predicted"/>
<comment type="caution">
    <text evidence="4">The sequence shown here is derived from an EMBL/GenBank/DDBJ whole genome shotgun (WGS) entry which is preliminary data.</text>
</comment>
<dbReference type="Gene3D" id="3.90.550.10">
    <property type="entry name" value="Spore Coat Polysaccharide Biosynthesis Protein SpsA, Chain A"/>
    <property type="match status" value="1"/>
</dbReference>
<keyword evidence="5" id="KW-1185">Reference proteome</keyword>
<keyword evidence="1" id="KW-0328">Glycosyltransferase</keyword>
<evidence type="ECO:0000313" key="5">
    <source>
        <dbReference type="Proteomes" id="UP000291191"/>
    </source>
</evidence>
<dbReference type="SUPFAM" id="SSF53448">
    <property type="entry name" value="Nucleotide-diphospho-sugar transferases"/>
    <property type="match status" value="1"/>
</dbReference>
<dbReference type="AlphaFoldDB" id="A0A4Q5HEA1"/>
<feature type="domain" description="Glycosyltransferase 2-like" evidence="3">
    <location>
        <begin position="8"/>
        <end position="171"/>
    </location>
</feature>
<dbReference type="PANTHER" id="PTHR22916:SF51">
    <property type="entry name" value="GLYCOSYLTRANSFERASE EPSH-RELATED"/>
    <property type="match status" value="1"/>
</dbReference>
<gene>
    <name evidence="4" type="ORF">EAJ06_10425</name>
</gene>
<evidence type="ECO:0000313" key="4">
    <source>
        <dbReference type="EMBL" id="RYT80531.1"/>
    </source>
</evidence>
<evidence type="ECO:0000259" key="3">
    <source>
        <dbReference type="Pfam" id="PF00535"/>
    </source>
</evidence>
<reference evidence="4 5" key="1">
    <citation type="journal article" date="2019" name="Science, e1252229">
        <title>Invertible promoters mediate bacterial phase variation, antibiotic resistance, and host adaptation in the gut.</title>
        <authorList>
            <person name="Jiang X."/>
            <person name="Hall A.B."/>
            <person name="Arthur T.D."/>
            <person name="Plichta D.R."/>
            <person name="Covington C.T."/>
            <person name="Poyet M."/>
            <person name="Crothers J."/>
            <person name="Moses P.L."/>
            <person name="Tolonen A.C."/>
            <person name="Vlamakis H."/>
            <person name="Alm E.J."/>
            <person name="Xavier R.J."/>
        </authorList>
    </citation>
    <scope>NUCLEOTIDE SEQUENCE [LARGE SCALE GENOMIC DNA]</scope>
    <source>
        <strain evidence="5">bf_0095</strain>
    </source>
</reference>
<accession>A0A4Q5HEA1</accession>
<dbReference type="Pfam" id="PF00535">
    <property type="entry name" value="Glycos_transf_2"/>
    <property type="match status" value="1"/>
</dbReference>
<dbReference type="PANTHER" id="PTHR22916">
    <property type="entry name" value="GLYCOSYLTRANSFERASE"/>
    <property type="match status" value="1"/>
</dbReference>
<dbReference type="GO" id="GO:0016758">
    <property type="term" value="F:hexosyltransferase activity"/>
    <property type="evidence" value="ECO:0007669"/>
    <property type="project" value="UniProtKB-ARBA"/>
</dbReference>
<dbReference type="Proteomes" id="UP000291191">
    <property type="component" value="Unassembled WGS sequence"/>
</dbReference>
<name>A0A4Q5HEA1_9BACE</name>
<organism evidence="4 5">
    <name type="scientific">Bacteroides intestinalis</name>
    <dbReference type="NCBI Taxonomy" id="329854"/>
    <lineage>
        <taxon>Bacteria</taxon>
        <taxon>Pseudomonadati</taxon>
        <taxon>Bacteroidota</taxon>
        <taxon>Bacteroidia</taxon>
        <taxon>Bacteroidales</taxon>
        <taxon>Bacteroidaceae</taxon>
        <taxon>Bacteroides</taxon>
    </lineage>
</organism>
<dbReference type="RefSeq" id="WP_118216188.1">
    <property type="nucleotide sequence ID" value="NZ_QSKS01000002.1"/>
</dbReference>
<evidence type="ECO:0000256" key="1">
    <source>
        <dbReference type="ARBA" id="ARBA00022676"/>
    </source>
</evidence>
<dbReference type="EMBL" id="RCXO01000011">
    <property type="protein sequence ID" value="RYT80531.1"/>
    <property type="molecule type" value="Genomic_DNA"/>
</dbReference>
<sequence>MKFQPLISVIIPIHNTAEYLERCIESVRNQTLKELEIILVDNLSIDKSPIICDEYEKLDSRIRVLHLSIAGPSVARNAGIRIASAPYIGFVDSDDYLESTMYADMLKVLEQKQADMVYCNFCYEYEDNRIEQIYPNSGMSYFRSSTEVLRDIICEQVSSSPCTKLFKKELFDSLLFPEGVFFEDHATVYRWVAECKNIVWIDRAYYHYIQREGSTCHTVDSVKHYHFFLAEYPRLEFIKRMNLFEKEKEYEAVNFIIANCLYRFSEFMKGSQLEKNQYMLQDMRRKLKAWLSMPSSEIEKKNYNRLWKITYIWAIYRRKHYSKK</sequence>
<protein>
    <submittedName>
        <fullName evidence="4">Glycosyltransferase</fullName>
    </submittedName>
</protein>
<evidence type="ECO:0000256" key="2">
    <source>
        <dbReference type="ARBA" id="ARBA00022679"/>
    </source>
</evidence>
<dbReference type="InterPro" id="IPR001173">
    <property type="entry name" value="Glyco_trans_2-like"/>
</dbReference>
<dbReference type="InterPro" id="IPR029044">
    <property type="entry name" value="Nucleotide-diphossugar_trans"/>
</dbReference>